<dbReference type="PANTHER" id="PTHR48100:SF57">
    <property type="entry name" value="PHOSPHOGLYCERATE MUTASE"/>
    <property type="match status" value="1"/>
</dbReference>
<keyword evidence="2" id="KW-1185">Reference proteome</keyword>
<dbReference type="InterPro" id="IPR013078">
    <property type="entry name" value="His_Pase_superF_clade-1"/>
</dbReference>
<dbReference type="RefSeq" id="WP_127727505.1">
    <property type="nucleotide sequence ID" value="NZ_SACP01000003.1"/>
</dbReference>
<dbReference type="Proteomes" id="UP000286997">
    <property type="component" value="Unassembled WGS sequence"/>
</dbReference>
<evidence type="ECO:0000313" key="2">
    <source>
        <dbReference type="Proteomes" id="UP000286997"/>
    </source>
</evidence>
<dbReference type="OrthoDB" id="9781415at2"/>
<protein>
    <submittedName>
        <fullName evidence="1">Histidine phosphatase family protein</fullName>
    </submittedName>
</protein>
<evidence type="ECO:0000313" key="1">
    <source>
        <dbReference type="EMBL" id="RVU20530.1"/>
    </source>
</evidence>
<proteinExistence type="predicted"/>
<dbReference type="Gene3D" id="3.40.50.1240">
    <property type="entry name" value="Phosphoglycerate mutase-like"/>
    <property type="match status" value="1"/>
</dbReference>
<dbReference type="InterPro" id="IPR029033">
    <property type="entry name" value="His_PPase_superfam"/>
</dbReference>
<name>A0A3S2YVY5_9HYPH</name>
<dbReference type="GO" id="GO:0005737">
    <property type="term" value="C:cytoplasm"/>
    <property type="evidence" value="ECO:0007669"/>
    <property type="project" value="TreeGrafter"/>
</dbReference>
<dbReference type="PROSITE" id="PS00175">
    <property type="entry name" value="PG_MUTASE"/>
    <property type="match status" value="1"/>
</dbReference>
<reference evidence="1 2" key="1">
    <citation type="submission" date="2019-01" db="EMBL/GenBank/DDBJ databases">
        <authorList>
            <person name="Chen W.-M."/>
        </authorList>
    </citation>
    <scope>NUCLEOTIDE SEQUENCE [LARGE SCALE GENOMIC DNA]</scope>
    <source>
        <strain evidence="1 2">TER-1</strain>
    </source>
</reference>
<dbReference type="InterPro" id="IPR001345">
    <property type="entry name" value="PG/BPGM_mutase_AS"/>
</dbReference>
<dbReference type="EMBL" id="SACP01000003">
    <property type="protein sequence ID" value="RVU20530.1"/>
    <property type="molecule type" value="Genomic_DNA"/>
</dbReference>
<dbReference type="PANTHER" id="PTHR48100">
    <property type="entry name" value="BROAD-SPECIFICITY PHOSPHATASE YOR283W-RELATED"/>
    <property type="match status" value="1"/>
</dbReference>
<dbReference type="CDD" id="cd07067">
    <property type="entry name" value="HP_PGM_like"/>
    <property type="match status" value="1"/>
</dbReference>
<dbReference type="GO" id="GO:0016791">
    <property type="term" value="F:phosphatase activity"/>
    <property type="evidence" value="ECO:0007669"/>
    <property type="project" value="TreeGrafter"/>
</dbReference>
<comment type="caution">
    <text evidence="1">The sequence shown here is derived from an EMBL/GenBank/DDBJ whole genome shotgun (WGS) entry which is preliminary data.</text>
</comment>
<dbReference type="SMART" id="SM00855">
    <property type="entry name" value="PGAM"/>
    <property type="match status" value="1"/>
</dbReference>
<dbReference type="AlphaFoldDB" id="A0A3S2YVY5"/>
<dbReference type="InterPro" id="IPR050275">
    <property type="entry name" value="PGM_Phosphatase"/>
</dbReference>
<dbReference type="Pfam" id="PF00300">
    <property type="entry name" value="His_Phos_1"/>
    <property type="match status" value="1"/>
</dbReference>
<organism evidence="1 2">
    <name type="scientific">Methylobacterium oryzihabitans</name>
    <dbReference type="NCBI Taxonomy" id="2499852"/>
    <lineage>
        <taxon>Bacteria</taxon>
        <taxon>Pseudomonadati</taxon>
        <taxon>Pseudomonadota</taxon>
        <taxon>Alphaproteobacteria</taxon>
        <taxon>Hyphomicrobiales</taxon>
        <taxon>Methylobacteriaceae</taxon>
        <taxon>Methylobacterium</taxon>
    </lineage>
</organism>
<gene>
    <name evidence="1" type="ORF">EOE48_04050</name>
</gene>
<dbReference type="SUPFAM" id="SSF53254">
    <property type="entry name" value="Phosphoglycerate mutase-like"/>
    <property type="match status" value="1"/>
</dbReference>
<accession>A0A3S2YVY5</accession>
<sequence>MILLRHGQSEFNLHYGATGIDPDIPDAPLTPLGREQAEAAAAALAGEDIRLILCSPYTRALQTSAPVARRLGLPVIVTAAVRERRAASCDIGSCRTDLSRAWPDLDFGAIEEVWWSHDIEPHDAFEARAALFRLEQERHPDWAHTLVVCHWGFIQALTGQGLPNGQWVRVAGPV</sequence>